<dbReference type="AlphaFoldDB" id="A0A179D2Q9"/>
<evidence type="ECO:0000313" key="2">
    <source>
        <dbReference type="EMBL" id="OAQ20364.1"/>
    </source>
</evidence>
<dbReference type="Proteomes" id="UP000078390">
    <property type="component" value="Unassembled WGS sequence"/>
</dbReference>
<dbReference type="SUPFAM" id="SSF143555">
    <property type="entry name" value="FwdE-like"/>
    <property type="match status" value="1"/>
</dbReference>
<evidence type="ECO:0000259" key="1">
    <source>
        <dbReference type="Pfam" id="PF02663"/>
    </source>
</evidence>
<dbReference type="Pfam" id="PF02663">
    <property type="entry name" value="FmdE"/>
    <property type="match status" value="1"/>
</dbReference>
<protein>
    <submittedName>
        <fullName evidence="2">Formylmethanofuran dehydrogenase subunit E</fullName>
    </submittedName>
</protein>
<proteinExistence type="predicted"/>
<dbReference type="PATRIC" id="fig|999894.6.peg.1558"/>
<sequence length="206" mass="23562">MNIFEVPFEKILEESVRVHGHLCAGQVLGVRLALLGLRLIGIQEPKGKDRKKFLVFVEIDRCATDAIQSVTGASLGKRSLKFCDYGIMAATFLNLETGKAYRVIAREEARELADRYFPEIEDKYRRQLEAYRVMPEEELFLVQEVEVEVSEFDLPGRPKKRVRCEVCGIHVQDGREVEKEGRILCRPCAEGGYFRVKRTLPLEQTG</sequence>
<dbReference type="EMBL" id="LWLG01000012">
    <property type="protein sequence ID" value="OAQ20364.1"/>
    <property type="molecule type" value="Genomic_DNA"/>
</dbReference>
<dbReference type="PANTHER" id="PTHR39418:SF1">
    <property type="entry name" value="DEHYDROGENASE"/>
    <property type="match status" value="1"/>
</dbReference>
<dbReference type="InterPro" id="IPR053194">
    <property type="entry name" value="tRNA_methyltr_O"/>
</dbReference>
<keyword evidence="3" id="KW-1185">Reference proteome</keyword>
<dbReference type="STRING" id="999894.TDIS_1559"/>
<accession>A0A179D2Q9</accession>
<gene>
    <name evidence="2" type="ORF">TDIS_1559</name>
</gene>
<name>A0A179D2Q9_9BACT</name>
<dbReference type="Gene3D" id="3.30.1330.130">
    <property type="match status" value="1"/>
</dbReference>
<feature type="domain" description="Formylmethanofuran dehydrogenase subunit E" evidence="1">
    <location>
        <begin position="18"/>
        <end position="140"/>
    </location>
</feature>
<dbReference type="PANTHER" id="PTHR39418">
    <property type="entry name" value="DEHYDROGENASE-RELATED"/>
    <property type="match status" value="1"/>
</dbReference>
<evidence type="ECO:0000313" key="3">
    <source>
        <dbReference type="Proteomes" id="UP000078390"/>
    </source>
</evidence>
<dbReference type="RefSeq" id="WP_068671030.1">
    <property type="nucleotide sequence ID" value="NZ_LWLG01000012.1"/>
</dbReference>
<comment type="caution">
    <text evidence="2">The sequence shown here is derived from an EMBL/GenBank/DDBJ whole genome shotgun (WGS) entry which is preliminary data.</text>
</comment>
<dbReference type="InterPro" id="IPR003814">
    <property type="entry name" value="FmdEsu_dom"/>
</dbReference>
<organism evidence="2 3">
    <name type="scientific">Thermosulfurimonas dismutans</name>
    <dbReference type="NCBI Taxonomy" id="999894"/>
    <lineage>
        <taxon>Bacteria</taxon>
        <taxon>Pseudomonadati</taxon>
        <taxon>Thermodesulfobacteriota</taxon>
        <taxon>Thermodesulfobacteria</taxon>
        <taxon>Thermodesulfobacteriales</taxon>
        <taxon>Thermodesulfobacteriaceae</taxon>
        <taxon>Thermosulfurimonas</taxon>
    </lineage>
</organism>
<dbReference type="OrthoDB" id="9804309at2"/>
<reference evidence="2 3" key="1">
    <citation type="submission" date="2016-04" db="EMBL/GenBank/DDBJ databases">
        <title>Genome analysis of Thermosulfurimonas dismutans, the first thermophilic sulfur-disproportionating bacterium of the phylum Thermodesulfobacteria.</title>
        <authorList>
            <person name="Mardanov A.V."/>
            <person name="Beletsky A.V."/>
            <person name="Kadnikov V.V."/>
            <person name="Slobodkin A.I."/>
            <person name="Ravin N.V."/>
        </authorList>
    </citation>
    <scope>NUCLEOTIDE SEQUENCE [LARGE SCALE GENOMIC DNA]</scope>
    <source>
        <strain evidence="2 3">S95</strain>
    </source>
</reference>